<organism evidence="1">
    <name type="scientific">uncultured Caudovirales phage</name>
    <dbReference type="NCBI Taxonomy" id="2100421"/>
    <lineage>
        <taxon>Viruses</taxon>
        <taxon>Duplodnaviria</taxon>
        <taxon>Heunggongvirae</taxon>
        <taxon>Uroviricota</taxon>
        <taxon>Caudoviricetes</taxon>
        <taxon>Peduoviridae</taxon>
        <taxon>Maltschvirus</taxon>
        <taxon>Maltschvirus maltsch</taxon>
    </lineage>
</organism>
<accession>A0A6J5M5W0</accession>
<reference evidence="1" key="1">
    <citation type="submission" date="2020-04" db="EMBL/GenBank/DDBJ databases">
        <authorList>
            <person name="Chiriac C."/>
            <person name="Salcher M."/>
            <person name="Ghai R."/>
            <person name="Kavagutti S V."/>
        </authorList>
    </citation>
    <scope>NUCLEOTIDE SEQUENCE</scope>
</reference>
<name>A0A6J5M5W0_9CAUD</name>
<dbReference type="EMBL" id="LR796399">
    <property type="protein sequence ID" value="CAB4142118.1"/>
    <property type="molecule type" value="Genomic_DNA"/>
</dbReference>
<evidence type="ECO:0000313" key="1">
    <source>
        <dbReference type="EMBL" id="CAB4142118.1"/>
    </source>
</evidence>
<gene>
    <name evidence="1" type="ORF">UFOVP425_51</name>
</gene>
<proteinExistence type="predicted"/>
<protein>
    <submittedName>
        <fullName evidence="1">Uncharacterized protein</fullName>
    </submittedName>
</protein>
<sequence length="180" mass="20766">MVKAYRDEQLLARVKSLTNYSYIPPDYWILGVRSNEDTTDAYDDKFYLFKGEQFILVTTGTTNKGLKGTAVMCADMWFYDAYKYGLHRGKMPALRQVKPMQYTRDYSKNGKTDIYGDIFSNIIYMNFHGSTYKFGSANVSPKIGGWSEGCQVVQKNTDYEKIIKLCKNQKAVSYCLINEF</sequence>